<dbReference type="AlphaFoldDB" id="A0A6J7H9P2"/>
<dbReference type="EMBL" id="CAFBIY010000184">
    <property type="protein sequence ID" value="CAB4852993.1"/>
    <property type="molecule type" value="Genomic_DNA"/>
</dbReference>
<proteinExistence type="predicted"/>
<name>A0A6J7H9P2_9ZZZZ</name>
<dbReference type="InterPro" id="IPR005804">
    <property type="entry name" value="FA_desaturase_dom"/>
</dbReference>
<gene>
    <name evidence="4" type="ORF">UFOPK2656_00980</name>
    <name evidence="5" type="ORF">UFOPK3267_02517</name>
    <name evidence="6" type="ORF">UFOPK3651_00563</name>
    <name evidence="7" type="ORF">UFOPK3931_00503</name>
    <name evidence="3" type="ORF">UFOPK4189_00012</name>
</gene>
<feature type="domain" description="Fatty acid desaturase" evidence="2">
    <location>
        <begin position="23"/>
        <end position="247"/>
    </location>
</feature>
<dbReference type="Pfam" id="PF00487">
    <property type="entry name" value="FA_desaturase"/>
    <property type="match status" value="1"/>
</dbReference>
<accession>A0A6J7H9P2</accession>
<sequence>MLLLVAFFAVLGTVFAFHAHIPWPVQVLLLTYLGGLWMALGHELLHGHPTRWRWLNSSIGSIPLSLWIPFFSYKWSHIRHHRCDLTDPVADPESGYVSPAQWQRYGSVRRTVLVVVRTAAGRLTVGVPRGMVLFTVNEVRSLRREPRLLLAWAAHLALAVPLAWWLFVVVGVSPWTYVFGFVLGGSACTQLRSFVEHRAVAEGTRSAVVKAGPVMSLLYMNLNLHHTHHADPDLAWYRIPQRHRELGSDAIAAAGAGLYEGGYLQVLRMYFWKPFGEPVHPLTGTVD</sequence>
<protein>
    <submittedName>
        <fullName evidence="6">Unannotated protein</fullName>
    </submittedName>
</protein>
<evidence type="ECO:0000313" key="7">
    <source>
        <dbReference type="EMBL" id="CAB4976135.1"/>
    </source>
</evidence>
<dbReference type="EMBL" id="CAFBMT010000002">
    <property type="protein sequence ID" value="CAB4916334.1"/>
    <property type="molecule type" value="Genomic_DNA"/>
</dbReference>
<keyword evidence="1" id="KW-0812">Transmembrane</keyword>
<evidence type="ECO:0000313" key="3">
    <source>
        <dbReference type="EMBL" id="CAB4362240.1"/>
    </source>
</evidence>
<feature type="transmembrane region" description="Helical" evidence="1">
    <location>
        <begin position="26"/>
        <end position="45"/>
    </location>
</feature>
<keyword evidence="1" id="KW-0472">Membrane</keyword>
<evidence type="ECO:0000256" key="1">
    <source>
        <dbReference type="SAM" id="Phobius"/>
    </source>
</evidence>
<dbReference type="EMBL" id="CAEZYF010000004">
    <property type="protein sequence ID" value="CAB4716017.1"/>
    <property type="molecule type" value="Genomic_DNA"/>
</dbReference>
<reference evidence="6" key="1">
    <citation type="submission" date="2020-05" db="EMBL/GenBank/DDBJ databases">
        <authorList>
            <person name="Chiriac C."/>
            <person name="Salcher M."/>
            <person name="Ghai R."/>
            <person name="Kavagutti S V."/>
        </authorList>
    </citation>
    <scope>NUCLEOTIDE SEQUENCE</scope>
</reference>
<dbReference type="GO" id="GO:0006629">
    <property type="term" value="P:lipid metabolic process"/>
    <property type="evidence" value="ECO:0007669"/>
    <property type="project" value="InterPro"/>
</dbReference>
<dbReference type="EMBL" id="CAESGF010000001">
    <property type="protein sequence ID" value="CAB4362240.1"/>
    <property type="molecule type" value="Genomic_DNA"/>
</dbReference>
<evidence type="ECO:0000313" key="5">
    <source>
        <dbReference type="EMBL" id="CAB4852993.1"/>
    </source>
</evidence>
<dbReference type="EMBL" id="CAFBOL010000007">
    <property type="protein sequence ID" value="CAB4976135.1"/>
    <property type="molecule type" value="Genomic_DNA"/>
</dbReference>
<evidence type="ECO:0000313" key="6">
    <source>
        <dbReference type="EMBL" id="CAB4916334.1"/>
    </source>
</evidence>
<evidence type="ECO:0000313" key="4">
    <source>
        <dbReference type="EMBL" id="CAB4716017.1"/>
    </source>
</evidence>
<organism evidence="6">
    <name type="scientific">freshwater metagenome</name>
    <dbReference type="NCBI Taxonomy" id="449393"/>
    <lineage>
        <taxon>unclassified sequences</taxon>
        <taxon>metagenomes</taxon>
        <taxon>ecological metagenomes</taxon>
    </lineage>
</organism>
<keyword evidence="1" id="KW-1133">Transmembrane helix</keyword>
<evidence type="ECO:0000259" key="2">
    <source>
        <dbReference type="Pfam" id="PF00487"/>
    </source>
</evidence>